<name>A0A1X6Y7D5_9RHOB</name>
<proteinExistence type="predicted"/>
<dbReference type="Proteomes" id="UP000194012">
    <property type="component" value="Unassembled WGS sequence"/>
</dbReference>
<sequence length="94" mass="11124">MGDGYDSFDLVWCERDIEVRYQANWLNTDHCHIELHCAERLPVTETGYRSHFVPGDAVTDEDDVRRYILAWLDEVARDPSWARHLEDSKQLNLF</sequence>
<accession>A0A1X6Y7D5</accession>
<dbReference type="RefSeq" id="WP_085825289.1">
    <property type="nucleotide sequence ID" value="NZ_FWFJ01000002.1"/>
</dbReference>
<evidence type="ECO:0000313" key="2">
    <source>
        <dbReference type="Proteomes" id="UP000194012"/>
    </source>
</evidence>
<keyword evidence="2" id="KW-1185">Reference proteome</keyword>
<dbReference type="OrthoDB" id="7855496at2"/>
<protein>
    <submittedName>
        <fullName evidence="1">Uncharacterized protein</fullName>
    </submittedName>
</protein>
<reference evidence="2" key="1">
    <citation type="submission" date="2017-03" db="EMBL/GenBank/DDBJ databases">
        <authorList>
            <person name="Rodrigo-Torres L."/>
            <person name="Arahal R.D."/>
            <person name="Lucena T."/>
        </authorList>
    </citation>
    <scope>NUCLEOTIDE SEQUENCE [LARGE SCALE GENOMIC DNA]</scope>
    <source>
        <strain evidence="2">CECT 8370</strain>
    </source>
</reference>
<organism evidence="1 2">
    <name type="scientific">Roseovarius gaetbuli</name>
    <dbReference type="NCBI Taxonomy" id="1356575"/>
    <lineage>
        <taxon>Bacteria</taxon>
        <taxon>Pseudomonadati</taxon>
        <taxon>Pseudomonadota</taxon>
        <taxon>Alphaproteobacteria</taxon>
        <taxon>Rhodobacterales</taxon>
        <taxon>Roseobacteraceae</taxon>
        <taxon>Roseovarius</taxon>
    </lineage>
</organism>
<gene>
    <name evidence="1" type="ORF">ROG8370_00257</name>
</gene>
<dbReference type="EMBL" id="FWFJ01000002">
    <property type="protein sequence ID" value="SLN12583.1"/>
    <property type="molecule type" value="Genomic_DNA"/>
</dbReference>
<dbReference type="AlphaFoldDB" id="A0A1X6Y7D5"/>
<evidence type="ECO:0000313" key="1">
    <source>
        <dbReference type="EMBL" id="SLN12583.1"/>
    </source>
</evidence>